<evidence type="ECO:0000256" key="9">
    <source>
        <dbReference type="ARBA" id="ARBA00048679"/>
    </source>
</evidence>
<evidence type="ECO:0000256" key="4">
    <source>
        <dbReference type="ARBA" id="ARBA00022741"/>
    </source>
</evidence>
<dbReference type="PANTHER" id="PTHR47679:SF2">
    <property type="entry name" value="C-TERMINAL OF ROC (COR) DOMAIN-CONTAINING PROTEIN"/>
    <property type="match status" value="1"/>
</dbReference>
<keyword evidence="3" id="KW-0677">Repeat</keyword>
<keyword evidence="6" id="KW-0067">ATP-binding</keyword>
<comment type="catalytic activity">
    <reaction evidence="8">
        <text>L-threonyl-[protein] + ATP = O-phospho-L-threonyl-[protein] + ADP + H(+)</text>
        <dbReference type="Rhea" id="RHEA:46608"/>
        <dbReference type="Rhea" id="RHEA-COMP:11060"/>
        <dbReference type="Rhea" id="RHEA-COMP:11605"/>
        <dbReference type="ChEBI" id="CHEBI:15378"/>
        <dbReference type="ChEBI" id="CHEBI:30013"/>
        <dbReference type="ChEBI" id="CHEBI:30616"/>
        <dbReference type="ChEBI" id="CHEBI:61977"/>
        <dbReference type="ChEBI" id="CHEBI:456216"/>
        <dbReference type="EC" id="2.7.11.1"/>
    </reaction>
</comment>
<dbReference type="RefSeq" id="WP_303275962.1">
    <property type="nucleotide sequence ID" value="NZ_JAUOEK010000017.1"/>
</dbReference>
<dbReference type="Gene3D" id="1.10.10.2200">
    <property type="match status" value="1"/>
</dbReference>
<gene>
    <name evidence="11" type="ORF">Q4Q35_00525</name>
</gene>
<proteinExistence type="predicted"/>
<dbReference type="Gene3D" id="3.30.310.200">
    <property type="match status" value="1"/>
</dbReference>
<dbReference type="Gene3D" id="3.40.50.300">
    <property type="entry name" value="P-loop containing nucleotide triphosphate hydrolases"/>
    <property type="match status" value="1"/>
</dbReference>
<dbReference type="PRINTS" id="PR00449">
    <property type="entry name" value="RASTRNSFRMNG"/>
</dbReference>
<dbReference type="Gene3D" id="1.10.10.10">
    <property type="entry name" value="Winged helix-like DNA-binding domain superfamily/Winged helix DNA-binding domain"/>
    <property type="match status" value="1"/>
</dbReference>
<keyword evidence="7" id="KW-0342">GTP-binding</keyword>
<reference evidence="11" key="1">
    <citation type="submission" date="2023-07" db="EMBL/GenBank/DDBJ databases">
        <title>Two novel species in the genus Flavivirga.</title>
        <authorList>
            <person name="Kwon K."/>
        </authorList>
    </citation>
    <scope>NUCLEOTIDE SEQUENCE</scope>
    <source>
        <strain evidence="11">KCTC 52353</strain>
    </source>
</reference>
<evidence type="ECO:0000256" key="3">
    <source>
        <dbReference type="ARBA" id="ARBA00022737"/>
    </source>
</evidence>
<accession>A0ABT8W591</accession>
<dbReference type="Pfam" id="PF08477">
    <property type="entry name" value="Roc"/>
    <property type="match status" value="1"/>
</dbReference>
<evidence type="ECO:0000313" key="12">
    <source>
        <dbReference type="Proteomes" id="UP001176883"/>
    </source>
</evidence>
<evidence type="ECO:0000313" key="11">
    <source>
        <dbReference type="EMBL" id="MDO5968279.1"/>
    </source>
</evidence>
<dbReference type="EMBL" id="JAUOEK010000017">
    <property type="protein sequence ID" value="MDO5968279.1"/>
    <property type="molecule type" value="Genomic_DNA"/>
</dbReference>
<dbReference type="InterPro" id="IPR027417">
    <property type="entry name" value="P-loop_NTPase"/>
</dbReference>
<evidence type="ECO:0000259" key="10">
    <source>
        <dbReference type="PROSITE" id="PS51424"/>
    </source>
</evidence>
<dbReference type="InterPro" id="IPR020859">
    <property type="entry name" value="ROC"/>
</dbReference>
<evidence type="ECO:0000256" key="7">
    <source>
        <dbReference type="ARBA" id="ARBA00023134"/>
    </source>
</evidence>
<evidence type="ECO:0000256" key="8">
    <source>
        <dbReference type="ARBA" id="ARBA00047899"/>
    </source>
</evidence>
<sequence length="893" mass="105307">MSKNIDTAIKRIQNAKEKNLRYLDLSGLHLSQIPIDISDMIYLFDINLSFNNFSEFPKDLLKLTNIQILNISYNYLTEIDLEYGAYYSYKEINISNNILNYIPSIIDFLDEDTEIIYHNNPFLEGLPPEISWEKNLSYVKFYIDSIKERGNVKKLFEAKLLIVGKGDVGKTTLMKLLKNPEYEVEIGQETTTHGININTIEKDIYFPARDPFYNKNEDFDNIYVRDFEYDYENQEEERIFENNVIYEPLSNHYENFDDEFKVELRISDEPSRIDDNFFIRKELKINVWDFGGQEIMYSTHQFFLTKRSLYLFIWEPRADNEEESFDYWLNIIQRVSNDSPVIIVMNKSDIRVKNIDETSYRDKFKNIIDFYKVSCITKEGIHNLIKKIQKNISELPHIGDGLPSSWDDIRSKLKNLKKDYITYDCFKEICKVEDNSLVNFLSGYLNDIGDIIHLRRDFRLNNIVIINPHWLTKAIYQLIHTLEVQKNDGLFNADDLLIYLDGKKYPRGKHHEILLFMENFDICFKVIGSKNSYVIPALLSPNIEGNNFLNEFKTPESLKFQINYDFMPSGIIERIICKLNNYIESNNFWKYGVVFKTEYSKALIHSNRIEKRIYLYVTGQIRANLFNIILHELNQIHKDLKLKKEDLREMLACNCNLCYSSLSPYTFDKKTLYKFLDLGKSYIDCQVSAERVEIKEILSGYKSKQTKRLLIRDFIDAFSQLQTRHITLQKMNEDERNTYLNTLLKPYLIKRGFISQEQSRRGKSETGKGIGELDILIEEIEGTPITIFEGFNLNSLATSIIKKHLKKAILNYDPNGLKEKYIGIYCEAKNFNNLADKYFKYIKEFDMPGITIIDSEDLSKVYVKAPEIKVFRTSYNRNKEKLVLYHILVNLEL</sequence>
<dbReference type="Gene3D" id="3.30.70.1390">
    <property type="entry name" value="ROC domain from the Parkinson's disease-associated leucine-rich repeat kinase 2"/>
    <property type="match status" value="2"/>
</dbReference>
<dbReference type="Proteomes" id="UP001176883">
    <property type="component" value="Unassembled WGS sequence"/>
</dbReference>
<dbReference type="EC" id="2.7.11.1" evidence="1"/>
<organism evidence="11 12">
    <name type="scientific">Flavivirga aquimarina</name>
    <dbReference type="NCBI Taxonomy" id="2027862"/>
    <lineage>
        <taxon>Bacteria</taxon>
        <taxon>Pseudomonadati</taxon>
        <taxon>Bacteroidota</taxon>
        <taxon>Flavobacteriia</taxon>
        <taxon>Flavobacteriales</taxon>
        <taxon>Flavobacteriaceae</taxon>
        <taxon>Flavivirga</taxon>
    </lineage>
</organism>
<keyword evidence="2" id="KW-0808">Transferase</keyword>
<dbReference type="InterPro" id="IPR032675">
    <property type="entry name" value="LRR_dom_sf"/>
</dbReference>
<dbReference type="Pfam" id="PF16095">
    <property type="entry name" value="COR-A"/>
    <property type="match status" value="1"/>
</dbReference>
<dbReference type="PROSITE" id="PS51424">
    <property type="entry name" value="ROC"/>
    <property type="match status" value="1"/>
</dbReference>
<evidence type="ECO:0000256" key="2">
    <source>
        <dbReference type="ARBA" id="ARBA00022679"/>
    </source>
</evidence>
<keyword evidence="5" id="KW-0418">Kinase</keyword>
<evidence type="ECO:0000256" key="5">
    <source>
        <dbReference type="ARBA" id="ARBA00022777"/>
    </source>
</evidence>
<dbReference type="PANTHER" id="PTHR47679">
    <property type="entry name" value="PROTEIN TORNADO 1"/>
    <property type="match status" value="1"/>
</dbReference>
<comment type="caution">
    <text evidence="11">The sequence shown here is derived from an EMBL/GenBank/DDBJ whole genome shotgun (WGS) entry which is preliminary data.</text>
</comment>
<dbReference type="SUPFAM" id="SSF52540">
    <property type="entry name" value="P-loop containing nucleoside triphosphate hydrolases"/>
    <property type="match status" value="1"/>
</dbReference>
<dbReference type="Gene3D" id="3.80.10.10">
    <property type="entry name" value="Ribonuclease Inhibitor"/>
    <property type="match status" value="1"/>
</dbReference>
<evidence type="ECO:0000256" key="6">
    <source>
        <dbReference type="ARBA" id="ARBA00022840"/>
    </source>
</evidence>
<keyword evidence="12" id="KW-1185">Reference proteome</keyword>
<dbReference type="InterPro" id="IPR036388">
    <property type="entry name" value="WH-like_DNA-bd_sf"/>
</dbReference>
<evidence type="ECO:0000256" key="1">
    <source>
        <dbReference type="ARBA" id="ARBA00012513"/>
    </source>
</evidence>
<dbReference type="InterPro" id="IPR032171">
    <property type="entry name" value="COR-A"/>
</dbReference>
<dbReference type="SUPFAM" id="SSF52058">
    <property type="entry name" value="L domain-like"/>
    <property type="match status" value="1"/>
</dbReference>
<comment type="catalytic activity">
    <reaction evidence="9">
        <text>L-seryl-[protein] + ATP = O-phospho-L-seryl-[protein] + ADP + H(+)</text>
        <dbReference type="Rhea" id="RHEA:17989"/>
        <dbReference type="Rhea" id="RHEA-COMP:9863"/>
        <dbReference type="Rhea" id="RHEA-COMP:11604"/>
        <dbReference type="ChEBI" id="CHEBI:15378"/>
        <dbReference type="ChEBI" id="CHEBI:29999"/>
        <dbReference type="ChEBI" id="CHEBI:30616"/>
        <dbReference type="ChEBI" id="CHEBI:83421"/>
        <dbReference type="ChEBI" id="CHEBI:456216"/>
        <dbReference type="EC" id="2.7.11.1"/>
    </reaction>
</comment>
<keyword evidence="4" id="KW-0547">Nucleotide-binding</keyword>
<name>A0ABT8W591_9FLAO</name>
<dbReference type="InterPro" id="IPR057263">
    <property type="entry name" value="COR-B"/>
</dbReference>
<dbReference type="Pfam" id="PF25497">
    <property type="entry name" value="COR-B"/>
    <property type="match status" value="1"/>
</dbReference>
<feature type="domain" description="Roc" evidence="10">
    <location>
        <begin position="151"/>
        <end position="395"/>
    </location>
</feature>
<protein>
    <recommendedName>
        <fullName evidence="1">non-specific serine/threonine protein kinase</fullName>
        <ecNumber evidence="1">2.7.11.1</ecNumber>
    </recommendedName>
</protein>